<keyword evidence="11 13" id="KW-0472">Membrane</keyword>
<evidence type="ECO:0000313" key="15">
    <source>
        <dbReference type="EMBL" id="MFC5069395.1"/>
    </source>
</evidence>
<proteinExistence type="inferred from homology"/>
<evidence type="ECO:0000256" key="11">
    <source>
        <dbReference type="ARBA" id="ARBA00023136"/>
    </source>
</evidence>
<evidence type="ECO:0000313" key="16">
    <source>
        <dbReference type="Proteomes" id="UP001595796"/>
    </source>
</evidence>
<feature type="transmembrane region" description="Helical" evidence="13">
    <location>
        <begin position="101"/>
        <end position="121"/>
    </location>
</feature>
<name>A0ABV9Z327_9HYPH</name>
<evidence type="ECO:0000256" key="5">
    <source>
        <dbReference type="ARBA" id="ARBA00022617"/>
    </source>
</evidence>
<keyword evidence="6 13" id="KW-0812">Transmembrane</keyword>
<keyword evidence="7" id="KW-0479">Metal-binding</keyword>
<dbReference type="PANTHER" id="PTHR30529:SF1">
    <property type="entry name" value="CYTOCHROME B561 HOMOLOG 2"/>
    <property type="match status" value="1"/>
</dbReference>
<dbReference type="Pfam" id="PF01292">
    <property type="entry name" value="Ni_hydr_CYTB"/>
    <property type="match status" value="1"/>
</dbReference>
<evidence type="ECO:0000259" key="14">
    <source>
        <dbReference type="Pfam" id="PF01292"/>
    </source>
</evidence>
<evidence type="ECO:0000256" key="10">
    <source>
        <dbReference type="ARBA" id="ARBA00023004"/>
    </source>
</evidence>
<sequence length="166" mass="18537">MATIAEQVYPRQLRALHWTVVALVIVQLFSADWMEDFFRRAEHLPLGTLPDTAGSALHALSGATILILMAVRFLIRLKYGTPPLPSDLPRGLQLLALTNHFAFYAVLVLMPLTGLSALMFARDLGAVHEALKNVLYVLVGLHLAGVAFHMFVLRDGLLWRMLVIRR</sequence>
<evidence type="ECO:0000256" key="6">
    <source>
        <dbReference type="ARBA" id="ARBA00022692"/>
    </source>
</evidence>
<organism evidence="15 16">
    <name type="scientific">Flaviflagellibacter deserti</name>
    <dbReference type="NCBI Taxonomy" id="2267266"/>
    <lineage>
        <taxon>Bacteria</taxon>
        <taxon>Pseudomonadati</taxon>
        <taxon>Pseudomonadota</taxon>
        <taxon>Alphaproteobacteria</taxon>
        <taxon>Hyphomicrobiales</taxon>
        <taxon>Flaviflagellibacter</taxon>
    </lineage>
</organism>
<evidence type="ECO:0000256" key="7">
    <source>
        <dbReference type="ARBA" id="ARBA00022723"/>
    </source>
</evidence>
<evidence type="ECO:0000256" key="13">
    <source>
        <dbReference type="SAM" id="Phobius"/>
    </source>
</evidence>
<comment type="subcellular location">
    <subcellularLocation>
        <location evidence="2">Cell membrane</location>
        <topology evidence="2">Multi-pass membrane protein</topology>
    </subcellularLocation>
</comment>
<evidence type="ECO:0000256" key="4">
    <source>
        <dbReference type="ARBA" id="ARBA00022475"/>
    </source>
</evidence>
<comment type="cofactor">
    <cofactor evidence="1">
        <name>heme b</name>
        <dbReference type="ChEBI" id="CHEBI:60344"/>
    </cofactor>
</comment>
<reference evidence="16" key="1">
    <citation type="journal article" date="2019" name="Int. J. Syst. Evol. Microbiol.">
        <title>The Global Catalogue of Microorganisms (GCM) 10K type strain sequencing project: providing services to taxonomists for standard genome sequencing and annotation.</title>
        <authorList>
            <consortium name="The Broad Institute Genomics Platform"/>
            <consortium name="The Broad Institute Genome Sequencing Center for Infectious Disease"/>
            <person name="Wu L."/>
            <person name="Ma J."/>
        </authorList>
    </citation>
    <scope>NUCLEOTIDE SEQUENCE [LARGE SCALE GENOMIC DNA]</scope>
    <source>
        <strain evidence="16">CGMCC 1.16444</strain>
    </source>
</reference>
<feature type="transmembrane region" description="Helical" evidence="13">
    <location>
        <begin position="55"/>
        <end position="75"/>
    </location>
</feature>
<dbReference type="InterPro" id="IPR052168">
    <property type="entry name" value="Cytochrome_b561_oxidase"/>
</dbReference>
<dbReference type="InterPro" id="IPR016174">
    <property type="entry name" value="Di-haem_cyt_TM"/>
</dbReference>
<dbReference type="PANTHER" id="PTHR30529">
    <property type="entry name" value="CYTOCHROME B561"/>
    <property type="match status" value="1"/>
</dbReference>
<keyword evidence="10" id="KW-0408">Iron</keyword>
<protein>
    <submittedName>
        <fullName evidence="15">Cytochrome b</fullName>
    </submittedName>
</protein>
<keyword evidence="3" id="KW-0813">Transport</keyword>
<evidence type="ECO:0000256" key="9">
    <source>
        <dbReference type="ARBA" id="ARBA00022989"/>
    </source>
</evidence>
<keyword evidence="8" id="KW-0249">Electron transport</keyword>
<dbReference type="RefSeq" id="WP_114958014.1">
    <property type="nucleotide sequence ID" value="NZ_JBHSJF010000006.1"/>
</dbReference>
<evidence type="ECO:0000256" key="8">
    <source>
        <dbReference type="ARBA" id="ARBA00022982"/>
    </source>
</evidence>
<gene>
    <name evidence="15" type="ORF">ACFPFW_15365</name>
</gene>
<keyword evidence="16" id="KW-1185">Reference proteome</keyword>
<evidence type="ECO:0000256" key="1">
    <source>
        <dbReference type="ARBA" id="ARBA00001970"/>
    </source>
</evidence>
<comment type="caution">
    <text evidence="15">The sequence shown here is derived from an EMBL/GenBank/DDBJ whole genome shotgun (WGS) entry which is preliminary data.</text>
</comment>
<dbReference type="SUPFAM" id="SSF81342">
    <property type="entry name" value="Transmembrane di-heme cytochromes"/>
    <property type="match status" value="1"/>
</dbReference>
<comment type="similarity">
    <text evidence="12">Belongs to the cytochrome b561 family.</text>
</comment>
<evidence type="ECO:0000256" key="12">
    <source>
        <dbReference type="ARBA" id="ARBA00037975"/>
    </source>
</evidence>
<keyword evidence="5" id="KW-0349">Heme</keyword>
<keyword evidence="4" id="KW-1003">Cell membrane</keyword>
<dbReference type="InterPro" id="IPR011577">
    <property type="entry name" value="Cyt_b561_bac/Ni-Hgenase"/>
</dbReference>
<evidence type="ECO:0000256" key="2">
    <source>
        <dbReference type="ARBA" id="ARBA00004651"/>
    </source>
</evidence>
<feature type="domain" description="Cytochrome b561 bacterial/Ni-hydrogenase" evidence="14">
    <location>
        <begin position="8"/>
        <end position="162"/>
    </location>
</feature>
<keyword evidence="9 13" id="KW-1133">Transmembrane helix</keyword>
<feature type="transmembrane region" description="Helical" evidence="13">
    <location>
        <begin position="15"/>
        <end position="34"/>
    </location>
</feature>
<accession>A0ABV9Z327</accession>
<feature type="transmembrane region" description="Helical" evidence="13">
    <location>
        <begin position="133"/>
        <end position="152"/>
    </location>
</feature>
<dbReference type="Proteomes" id="UP001595796">
    <property type="component" value="Unassembled WGS sequence"/>
</dbReference>
<dbReference type="EMBL" id="JBHSJF010000006">
    <property type="protein sequence ID" value="MFC5069395.1"/>
    <property type="molecule type" value="Genomic_DNA"/>
</dbReference>
<evidence type="ECO:0000256" key="3">
    <source>
        <dbReference type="ARBA" id="ARBA00022448"/>
    </source>
</evidence>